<dbReference type="PATRIC" id="fig|157687.3.peg.1915"/>
<evidence type="ECO:0000256" key="5">
    <source>
        <dbReference type="SAM" id="Phobius"/>
    </source>
</evidence>
<feature type="transmembrane region" description="Helical" evidence="5">
    <location>
        <begin position="59"/>
        <end position="79"/>
    </location>
</feature>
<dbReference type="PANTHER" id="PTHR37306:SF1">
    <property type="entry name" value="COLICIN V PRODUCTION PROTEIN"/>
    <property type="match status" value="1"/>
</dbReference>
<gene>
    <name evidence="6" type="ORF">HMPREF3180_01917</name>
</gene>
<accession>A0A133ZZR2</accession>
<comment type="subcellular location">
    <subcellularLocation>
        <location evidence="1">Membrane</location>
        <topology evidence="1">Multi-pass membrane protein</topology>
    </subcellularLocation>
</comment>
<protein>
    <submittedName>
        <fullName evidence="6">CvpA family protein</fullName>
    </submittedName>
</protein>
<name>A0A133ZZR2_9FUSO</name>
<organism evidence="6 7">
    <name type="scientific">Leptotrichia wadei</name>
    <dbReference type="NCBI Taxonomy" id="157687"/>
    <lineage>
        <taxon>Bacteria</taxon>
        <taxon>Fusobacteriati</taxon>
        <taxon>Fusobacteriota</taxon>
        <taxon>Fusobacteriia</taxon>
        <taxon>Fusobacteriales</taxon>
        <taxon>Leptotrichiaceae</taxon>
        <taxon>Leptotrichia</taxon>
    </lineage>
</organism>
<keyword evidence="4 5" id="KW-0472">Membrane</keyword>
<dbReference type="GO" id="GO:0009403">
    <property type="term" value="P:toxin biosynthetic process"/>
    <property type="evidence" value="ECO:0007669"/>
    <property type="project" value="InterPro"/>
</dbReference>
<dbReference type="STRING" id="157687.HMPREF3180_01917"/>
<dbReference type="RefSeq" id="WP_060918467.1">
    <property type="nucleotide sequence ID" value="NZ_CAUQTG010000003.1"/>
</dbReference>
<evidence type="ECO:0000313" key="7">
    <source>
        <dbReference type="Proteomes" id="UP000070483"/>
    </source>
</evidence>
<comment type="caution">
    <text evidence="6">The sequence shown here is derived from an EMBL/GenBank/DDBJ whole genome shotgun (WGS) entry which is preliminary data.</text>
</comment>
<proteinExistence type="predicted"/>
<dbReference type="OrthoDB" id="80902at2"/>
<evidence type="ECO:0000256" key="3">
    <source>
        <dbReference type="ARBA" id="ARBA00022989"/>
    </source>
</evidence>
<keyword evidence="7" id="KW-1185">Reference proteome</keyword>
<evidence type="ECO:0000313" key="6">
    <source>
        <dbReference type="EMBL" id="KXB60924.1"/>
    </source>
</evidence>
<dbReference type="AlphaFoldDB" id="A0A133ZZR2"/>
<keyword evidence="2 5" id="KW-0812">Transmembrane</keyword>
<evidence type="ECO:0000256" key="1">
    <source>
        <dbReference type="ARBA" id="ARBA00004141"/>
    </source>
</evidence>
<dbReference type="Pfam" id="PF02674">
    <property type="entry name" value="Colicin_V"/>
    <property type="match status" value="1"/>
</dbReference>
<feature type="transmembrane region" description="Helical" evidence="5">
    <location>
        <begin position="30"/>
        <end position="47"/>
    </location>
</feature>
<dbReference type="GO" id="GO:0016020">
    <property type="term" value="C:membrane"/>
    <property type="evidence" value="ECO:0007669"/>
    <property type="project" value="UniProtKB-SubCell"/>
</dbReference>
<dbReference type="InterPro" id="IPR003825">
    <property type="entry name" value="Colicin-V_CvpA"/>
</dbReference>
<evidence type="ECO:0000256" key="2">
    <source>
        <dbReference type="ARBA" id="ARBA00022692"/>
    </source>
</evidence>
<evidence type="ECO:0000256" key="4">
    <source>
        <dbReference type="ARBA" id="ARBA00023136"/>
    </source>
</evidence>
<feature type="transmembrane region" description="Helical" evidence="5">
    <location>
        <begin position="99"/>
        <end position="121"/>
    </location>
</feature>
<keyword evidence="3 5" id="KW-1133">Transmembrane helix</keyword>
<dbReference type="Proteomes" id="UP000070483">
    <property type="component" value="Unassembled WGS sequence"/>
</dbReference>
<dbReference type="PANTHER" id="PTHR37306">
    <property type="entry name" value="COLICIN V PRODUCTION PROTEIN"/>
    <property type="match status" value="1"/>
</dbReference>
<reference evidence="7" key="1">
    <citation type="submission" date="2016-01" db="EMBL/GenBank/DDBJ databases">
        <authorList>
            <person name="Mitreva M."/>
            <person name="Pepin K.H."/>
            <person name="Mihindukulasuriya K.A."/>
            <person name="Fulton R."/>
            <person name="Fronick C."/>
            <person name="O'Laughlin M."/>
            <person name="Miner T."/>
            <person name="Herter B."/>
            <person name="Rosa B.A."/>
            <person name="Cordes M."/>
            <person name="Tomlinson C."/>
            <person name="Wollam A."/>
            <person name="Palsikar V.B."/>
            <person name="Mardis E.R."/>
            <person name="Wilson R.K."/>
        </authorList>
    </citation>
    <scope>NUCLEOTIDE SEQUENCE [LARGE SCALE GENOMIC DNA]</scope>
    <source>
        <strain evidence="7">KA00185</strain>
    </source>
</reference>
<dbReference type="EMBL" id="LSDD01000147">
    <property type="protein sequence ID" value="KXB60924.1"/>
    <property type="molecule type" value="Genomic_DNA"/>
</dbReference>
<sequence length="193" mass="22883">MILDIGFVALLIIFILLGYRRGFSLEFFNMFKYIFIIFITNYIYKFFLDSERIKPQNQLKIFIIIVVVQCIVYSAILIINKKFLRSIRIERFDKFSGMIFGMIKLFFVAIIIYIVVIAGSIKSKSIKNARNKSFCIKIMTKYALRFTDSFPGFIENDVKRYVISQREKEVINDVLHDYENPEPDKFEKSKEIN</sequence>